<evidence type="ECO:0000313" key="9">
    <source>
        <dbReference type="Proteomes" id="UP000536746"/>
    </source>
</evidence>
<feature type="transmembrane region" description="Helical" evidence="6">
    <location>
        <begin position="190"/>
        <end position="211"/>
    </location>
</feature>
<dbReference type="CDD" id="cd11386">
    <property type="entry name" value="MCP_signal"/>
    <property type="match status" value="1"/>
</dbReference>
<keyword evidence="6" id="KW-0812">Transmembrane</keyword>
<keyword evidence="4" id="KW-0175">Coiled coil</keyword>
<proteinExistence type="inferred from homology"/>
<dbReference type="Pfam" id="PF12729">
    <property type="entry name" value="4HB_MCP_1"/>
    <property type="match status" value="1"/>
</dbReference>
<dbReference type="EMBL" id="JABFMT010000002">
    <property type="protein sequence ID" value="NUU00424.1"/>
    <property type="molecule type" value="Genomic_DNA"/>
</dbReference>
<evidence type="ECO:0000259" key="7">
    <source>
        <dbReference type="PROSITE" id="PS50111"/>
    </source>
</evidence>
<keyword evidence="9" id="KW-1185">Reference proteome</keyword>
<evidence type="ECO:0000256" key="2">
    <source>
        <dbReference type="ARBA" id="ARBA00029447"/>
    </source>
</evidence>
<name>A0ABX2LPU3_9BURK</name>
<dbReference type="SUPFAM" id="SSF58104">
    <property type="entry name" value="Methyl-accepting chemotaxis protein (MCP) signaling domain"/>
    <property type="match status" value="1"/>
</dbReference>
<evidence type="ECO:0000313" key="8">
    <source>
        <dbReference type="EMBL" id="NUU00424.1"/>
    </source>
</evidence>
<protein>
    <submittedName>
        <fullName evidence="8">Methyl-accepting chemotaxis protein</fullName>
    </submittedName>
</protein>
<dbReference type="PANTHER" id="PTHR43531">
    <property type="entry name" value="PROTEIN ICFG"/>
    <property type="match status" value="1"/>
</dbReference>
<dbReference type="PANTHER" id="PTHR43531:SF14">
    <property type="entry name" value="METHYL-ACCEPTING CHEMOTAXIS PROTEIN I-RELATED"/>
    <property type="match status" value="1"/>
</dbReference>
<dbReference type="InterPro" id="IPR004089">
    <property type="entry name" value="MCPsignal_dom"/>
</dbReference>
<feature type="coiled-coil region" evidence="4">
    <location>
        <begin position="472"/>
        <end position="510"/>
    </location>
</feature>
<dbReference type="Proteomes" id="UP000536746">
    <property type="component" value="Unassembled WGS sequence"/>
</dbReference>
<dbReference type="PROSITE" id="PS50111">
    <property type="entry name" value="CHEMOTAXIS_TRANSDUC_2"/>
    <property type="match status" value="1"/>
</dbReference>
<comment type="caution">
    <text evidence="8">The sequence shown here is derived from an EMBL/GenBank/DDBJ whole genome shotgun (WGS) entry which is preliminary data.</text>
</comment>
<sequence>MKVGAKLGLGFGLVLLLLAAITAIGIARMVQINQQVENIVSINNVEIRAVMGMRAAIFEQSIAVRNVALMSDRAAIDRELEGLMKQDQSYKAAQAKLQEMFGLDQQTTSREKTLLAAATEQSAAASAMFARAVELSKQGEDAELKRFITDEIGPRQIQRRTTLAELATLEDESNQQAGTHAREVFESARLQMLVIGGLALLIGLAASWLIARNLLRQLGGEPAYAADIAQKIAVGDLTVEVDVADKDQSSMLFAMKQMRDALTRIVAQVRHGTDTIATASSQIATGNLDLSSRTEQQASSLEETASSMEELTSTVKQNADNARQANQLASSASSVASEGGHVVQQVVDTMGSINESSRKIVDIIGVIDGIAFQTNILALNAAVEAARAGEQGRGFAVVASEVRTLAQRSAAAAKEIKVLIDDSVAKVDTGSKLVAQAGGTMEQVVQSVQQVTDIVSEISASSREQSEGIEQINQAVVQMDQVTQQNAALVEEAAAAAQSLQDQASTLQQIVSIFRIDGSQLAPAPRPAPVTARQATAPAAMAAPIRRAPQAPQTSQTPPAALPGKAEPVRAKAMAGDDDWEQF</sequence>
<accession>A0ABX2LPU3</accession>
<keyword evidence="3" id="KW-0807">Transducer</keyword>
<dbReference type="Pfam" id="PF00015">
    <property type="entry name" value="MCPsignal"/>
    <property type="match status" value="1"/>
</dbReference>
<evidence type="ECO:0000256" key="5">
    <source>
        <dbReference type="SAM" id="MobiDB-lite"/>
    </source>
</evidence>
<keyword evidence="1" id="KW-0488">Methylation</keyword>
<feature type="region of interest" description="Disordered" evidence="5">
    <location>
        <begin position="523"/>
        <end position="583"/>
    </location>
</feature>
<keyword evidence="6" id="KW-0472">Membrane</keyword>
<feature type="compositionally biased region" description="Low complexity" evidence="5">
    <location>
        <begin position="529"/>
        <end position="559"/>
    </location>
</feature>
<evidence type="ECO:0000256" key="6">
    <source>
        <dbReference type="SAM" id="Phobius"/>
    </source>
</evidence>
<reference evidence="8 9" key="1">
    <citation type="journal article" date="2020" name="Front. Plant Sci.">
        <title>Isolation of Rhizosphere Bacteria That Improve Quality and Water Stress Tolerance in Greenhouse Ornamentals.</title>
        <authorList>
            <person name="Nordstedt N.P."/>
            <person name="Jones M.L."/>
        </authorList>
    </citation>
    <scope>NUCLEOTIDE SEQUENCE [LARGE SCALE GENOMIC DNA]</scope>
    <source>
        <strain evidence="8 9">C6C2</strain>
    </source>
</reference>
<evidence type="ECO:0000256" key="3">
    <source>
        <dbReference type="PROSITE-ProRule" id="PRU00284"/>
    </source>
</evidence>
<gene>
    <name evidence="8" type="ORF">HNO84_02355</name>
</gene>
<dbReference type="SMART" id="SM00283">
    <property type="entry name" value="MA"/>
    <property type="match status" value="1"/>
</dbReference>
<evidence type="ECO:0000256" key="4">
    <source>
        <dbReference type="SAM" id="Coils"/>
    </source>
</evidence>
<keyword evidence="6" id="KW-1133">Transmembrane helix</keyword>
<dbReference type="InterPro" id="IPR024478">
    <property type="entry name" value="HlyB_4HB_MCP"/>
</dbReference>
<dbReference type="Gene3D" id="1.10.287.950">
    <property type="entry name" value="Methyl-accepting chemotaxis protein"/>
    <property type="match status" value="1"/>
</dbReference>
<dbReference type="InterPro" id="IPR051310">
    <property type="entry name" value="MCP_chemotaxis"/>
</dbReference>
<evidence type="ECO:0000256" key="1">
    <source>
        <dbReference type="ARBA" id="ARBA00022481"/>
    </source>
</evidence>
<feature type="domain" description="Methyl-accepting transducer" evidence="7">
    <location>
        <begin position="272"/>
        <end position="501"/>
    </location>
</feature>
<comment type="similarity">
    <text evidence="2">Belongs to the methyl-accepting chemotaxis (MCP) protein family.</text>
</comment>
<organism evidence="8 9">
    <name type="scientific">Herbaspirillum robiniae</name>
    <dbReference type="NCBI Taxonomy" id="2014887"/>
    <lineage>
        <taxon>Bacteria</taxon>
        <taxon>Pseudomonadati</taxon>
        <taxon>Pseudomonadota</taxon>
        <taxon>Betaproteobacteria</taxon>
        <taxon>Burkholderiales</taxon>
        <taxon>Oxalobacteraceae</taxon>
        <taxon>Herbaspirillum</taxon>
    </lineage>
</organism>